<dbReference type="AlphaFoldDB" id="A0A3P6TRN2"/>
<dbReference type="SUPFAM" id="SSF158702">
    <property type="entry name" value="Sec63 N-terminal domain-like"/>
    <property type="match status" value="1"/>
</dbReference>
<dbReference type="GO" id="GO:0005634">
    <property type="term" value="C:nucleus"/>
    <property type="evidence" value="ECO:0007669"/>
    <property type="project" value="UniProtKB-SubCell"/>
</dbReference>
<dbReference type="GO" id="GO:0004386">
    <property type="term" value="F:helicase activity"/>
    <property type="evidence" value="ECO:0007669"/>
    <property type="project" value="UniProtKB-KW"/>
</dbReference>
<dbReference type="GO" id="GO:0016787">
    <property type="term" value="F:hydrolase activity"/>
    <property type="evidence" value="ECO:0007669"/>
    <property type="project" value="UniProtKB-KW"/>
</dbReference>
<evidence type="ECO:0000256" key="7">
    <source>
        <dbReference type="ARBA" id="ARBA00023204"/>
    </source>
</evidence>
<evidence type="ECO:0000256" key="1">
    <source>
        <dbReference type="ARBA" id="ARBA00004123"/>
    </source>
</evidence>
<dbReference type="EMBL" id="UYRX01000406">
    <property type="protein sequence ID" value="VDK81710.1"/>
    <property type="molecule type" value="Genomic_DNA"/>
</dbReference>
<evidence type="ECO:0008006" key="13">
    <source>
        <dbReference type="Google" id="ProtNLM"/>
    </source>
</evidence>
<dbReference type="CDD" id="cd18026">
    <property type="entry name" value="DEXHc_POLQ-like"/>
    <property type="match status" value="1"/>
</dbReference>
<dbReference type="Gene3D" id="3.40.50.300">
    <property type="entry name" value="P-loop containing nucleotide triphosphate hydrolases"/>
    <property type="match status" value="2"/>
</dbReference>
<evidence type="ECO:0000259" key="10">
    <source>
        <dbReference type="PROSITE" id="PS51194"/>
    </source>
</evidence>
<organism evidence="11 12">
    <name type="scientific">Litomosoides sigmodontis</name>
    <name type="common">Filarial nematode worm</name>
    <dbReference type="NCBI Taxonomy" id="42156"/>
    <lineage>
        <taxon>Eukaryota</taxon>
        <taxon>Metazoa</taxon>
        <taxon>Ecdysozoa</taxon>
        <taxon>Nematoda</taxon>
        <taxon>Chromadorea</taxon>
        <taxon>Rhabditida</taxon>
        <taxon>Spirurina</taxon>
        <taxon>Spiruromorpha</taxon>
        <taxon>Filarioidea</taxon>
        <taxon>Onchocercidae</taxon>
        <taxon>Litomosoides</taxon>
    </lineage>
</organism>
<evidence type="ECO:0000313" key="12">
    <source>
        <dbReference type="Proteomes" id="UP000277928"/>
    </source>
</evidence>
<dbReference type="FunFam" id="3.40.50.300:FF:000813">
    <property type="entry name" value="helicase POLQ-like isoform X1"/>
    <property type="match status" value="1"/>
</dbReference>
<dbReference type="GO" id="GO:0003676">
    <property type="term" value="F:nucleic acid binding"/>
    <property type="evidence" value="ECO:0007669"/>
    <property type="project" value="InterPro"/>
</dbReference>
<name>A0A3P6TRN2_LITSI</name>
<dbReference type="GO" id="GO:0006281">
    <property type="term" value="P:DNA repair"/>
    <property type="evidence" value="ECO:0007669"/>
    <property type="project" value="UniProtKB-KW"/>
</dbReference>
<dbReference type="SMART" id="SM00487">
    <property type="entry name" value="DEXDc"/>
    <property type="match status" value="1"/>
</dbReference>
<dbReference type="InterPro" id="IPR050474">
    <property type="entry name" value="Hel308_SKI2-like"/>
</dbReference>
<dbReference type="Gene3D" id="1.10.3380.20">
    <property type="match status" value="1"/>
</dbReference>
<evidence type="ECO:0000256" key="4">
    <source>
        <dbReference type="ARBA" id="ARBA00022801"/>
    </source>
</evidence>
<accession>A0A3P6TRN2</accession>
<evidence type="ECO:0000256" key="8">
    <source>
        <dbReference type="ARBA" id="ARBA00023242"/>
    </source>
</evidence>
<gene>
    <name evidence="11" type="ORF">NLS_LOCUS5417</name>
</gene>
<protein>
    <recommendedName>
        <fullName evidence="13">Helicase POLQ-like</fullName>
    </recommendedName>
</protein>
<keyword evidence="12" id="KW-1185">Reference proteome</keyword>
<feature type="domain" description="Helicase ATP-binding" evidence="9">
    <location>
        <begin position="159"/>
        <end position="330"/>
    </location>
</feature>
<reference evidence="11 12" key="1">
    <citation type="submission" date="2018-08" db="EMBL/GenBank/DDBJ databases">
        <authorList>
            <person name="Laetsch R D."/>
            <person name="Stevens L."/>
            <person name="Kumar S."/>
            <person name="Blaxter L. M."/>
        </authorList>
    </citation>
    <scope>NUCLEOTIDE SEQUENCE [LARGE SCALE GENOMIC DNA]</scope>
</reference>
<dbReference type="Pfam" id="PF00271">
    <property type="entry name" value="Helicase_C"/>
    <property type="match status" value="1"/>
</dbReference>
<dbReference type="SUPFAM" id="SSF52540">
    <property type="entry name" value="P-loop containing nucleoside triphosphate hydrolases"/>
    <property type="match status" value="1"/>
</dbReference>
<keyword evidence="8" id="KW-0539">Nucleus</keyword>
<proteinExistence type="predicted"/>
<feature type="domain" description="Helicase C-terminal" evidence="10">
    <location>
        <begin position="373"/>
        <end position="571"/>
    </location>
</feature>
<dbReference type="GO" id="GO:0005524">
    <property type="term" value="F:ATP binding"/>
    <property type="evidence" value="ECO:0007669"/>
    <property type="project" value="UniProtKB-KW"/>
</dbReference>
<keyword evidence="7" id="KW-0234">DNA repair</keyword>
<keyword evidence="2" id="KW-0547">Nucleotide-binding</keyword>
<evidence type="ECO:0000256" key="6">
    <source>
        <dbReference type="ARBA" id="ARBA00022840"/>
    </source>
</evidence>
<dbReference type="SMART" id="SM00490">
    <property type="entry name" value="HELICc"/>
    <property type="match status" value="1"/>
</dbReference>
<evidence type="ECO:0000259" key="9">
    <source>
        <dbReference type="PROSITE" id="PS51192"/>
    </source>
</evidence>
<keyword evidence="5" id="KW-0347">Helicase</keyword>
<dbReference type="Pfam" id="PF00270">
    <property type="entry name" value="DEAD"/>
    <property type="match status" value="1"/>
</dbReference>
<dbReference type="PANTHER" id="PTHR47961">
    <property type="entry name" value="DNA POLYMERASE THETA, PUTATIVE (AFU_ORTHOLOGUE AFUA_1G05260)-RELATED"/>
    <property type="match status" value="1"/>
</dbReference>
<dbReference type="InterPro" id="IPR027417">
    <property type="entry name" value="P-loop_NTPase"/>
</dbReference>
<dbReference type="OMA" id="MFLNANI"/>
<dbReference type="InterPro" id="IPR014001">
    <property type="entry name" value="Helicase_ATP-bd"/>
</dbReference>
<keyword evidence="4" id="KW-0378">Hydrolase</keyword>
<comment type="subcellular location">
    <subcellularLocation>
        <location evidence="1">Nucleus</location>
    </subcellularLocation>
</comment>
<dbReference type="Pfam" id="PF21099">
    <property type="entry name" value="POLQ_helical"/>
    <property type="match status" value="1"/>
</dbReference>
<evidence type="ECO:0000313" key="11">
    <source>
        <dbReference type="EMBL" id="VDK81710.1"/>
    </source>
</evidence>
<dbReference type="Proteomes" id="UP000277928">
    <property type="component" value="Unassembled WGS sequence"/>
</dbReference>
<dbReference type="CDD" id="cd18795">
    <property type="entry name" value="SF2_C_Ski2"/>
    <property type="match status" value="1"/>
</dbReference>
<sequence length="904" mass="101162">MCPQIRSPSIVTDNYGITKQAPMKLLSSSNGNIPAKLIVEASKKLPRSCAGTHKSHQRPEQLSHLEKCSKKFKVPRMQHQNAECVGSSNFHETGEKVVNLIKMTEIQVDTQERLDYGCVASAGTFRGNVHEEMENVCGIYKRLRNISTFYDWQFQCLSNEHMINGANMIVSMATGAGKTLVAEIMMLREVIFRQRSCIFVVPYIAIVQEKVNSLSSFEDKCKICVEEYAASKGRLPPIKRLRGKSIYVATIEKANMLINSLIETNRIGEIGLVVVDELHMIGENSRGAIIEQGLTKFMQKGTGQIIGMSATLPNIDQLSKFLNAVVFSTKFRPVKLIEKVKVGNSLYMVQPEGKLEFEMNLDESKLKNRDTDGLVPLLHDIVPKQSVLIFCPTKLNCENVCRTVSHLMPRYVREHKKAEKLSAIKALKSEEDGKLPSLLELSIMRGVAYHHSGLTADERKIIEGAFQDGIINVICCTSTLAAGVNLPARRVIIRAPLVGKEPLRKTQYLQMIGRAGRAGYDDVGEAVTILHSSYEEAKFLDMIGGPLPECSSSLNEPSMFSSFVLDLISLKIVVLLPRNVLHEISFQIAQRMEELEAVVQQTLFGMQNNNSGELLREMLEYLTKHNLVTVDGDGSYSVSIFGIAVFSASLSPLIVPQMCALLSNNLNEGVVLSTHFHLLFMMVPFDISVDVDWNIFYEEYKALPRSEQALLARLGLDDKQLVRCFIDRPKLDESGPSSRLYVSFMLHRLWKQETFSDVAERFNVSRGWLQNALQATCSQASSIARFAEKIPSFWPLKNLLPDLVQHLRDCSQQELIPLLALDGVKRGRARQLYNAGFKTLGLIASADPSILLSTIDHLNRRQANAIIRSAKVLLRDQVAEKVEELEEQTGIKGAEIFAKFFSYC</sequence>
<evidence type="ECO:0000256" key="3">
    <source>
        <dbReference type="ARBA" id="ARBA00022763"/>
    </source>
</evidence>
<dbReference type="PROSITE" id="PS51192">
    <property type="entry name" value="HELICASE_ATP_BIND_1"/>
    <property type="match status" value="1"/>
</dbReference>
<dbReference type="InterPro" id="IPR001650">
    <property type="entry name" value="Helicase_C-like"/>
</dbReference>
<keyword evidence="3" id="KW-0227">DNA damage</keyword>
<dbReference type="InterPro" id="IPR011545">
    <property type="entry name" value="DEAD/DEAH_box_helicase_dom"/>
</dbReference>
<dbReference type="STRING" id="42156.A0A3P6TRN2"/>
<dbReference type="InterPro" id="IPR048960">
    <property type="entry name" value="POLQ-like_helical"/>
</dbReference>
<dbReference type="OrthoDB" id="2320933at2759"/>
<keyword evidence="6" id="KW-0067">ATP-binding</keyword>
<evidence type="ECO:0000256" key="5">
    <source>
        <dbReference type="ARBA" id="ARBA00022806"/>
    </source>
</evidence>
<evidence type="ECO:0000256" key="2">
    <source>
        <dbReference type="ARBA" id="ARBA00022741"/>
    </source>
</evidence>
<dbReference type="PROSITE" id="PS51194">
    <property type="entry name" value="HELICASE_CTER"/>
    <property type="match status" value="1"/>
</dbReference>
<dbReference type="PANTHER" id="PTHR47961:SF12">
    <property type="entry name" value="HELICASE POLQ-LIKE"/>
    <property type="match status" value="1"/>
</dbReference>